<reference evidence="4 5" key="1">
    <citation type="journal article" date="2014" name="Nat. Commun.">
        <title>Physiological and genomic features of highly alkaliphilic hydrogen-utilizing Betaproteobacteria from a continental serpentinizing site.</title>
        <authorList>
            <person name="Suzuki S."/>
            <person name="Kuenen J.G."/>
            <person name="Schipper K."/>
            <person name="van der Velde S."/>
            <person name="Ishii S."/>
            <person name="Wu A."/>
            <person name="Sorokin D.Y."/>
            <person name="Tenney A."/>
            <person name="Meng X.Y."/>
            <person name="Morrill P.L."/>
            <person name="Kamagata Y."/>
            <person name="Muyzer G."/>
            <person name="Nealson K.H."/>
        </authorList>
    </citation>
    <scope>NUCLEOTIDE SEQUENCE [LARGE SCALE GENOMIC DNA]</scope>
    <source>
        <strain evidence="4 5">A1</strain>
    </source>
</reference>
<protein>
    <submittedName>
        <fullName evidence="4">Outer membrane protein and related peptidoglycan-associated (Lipo)protein</fullName>
    </submittedName>
</protein>
<dbReference type="InterPro" id="IPR000498">
    <property type="entry name" value="OmpA-like_TM_dom"/>
</dbReference>
<gene>
    <name evidence="4" type="ORF">SRAA_0447</name>
</gene>
<evidence type="ECO:0000313" key="5">
    <source>
        <dbReference type="Proteomes" id="UP000067461"/>
    </source>
</evidence>
<evidence type="ECO:0000313" key="4">
    <source>
        <dbReference type="EMBL" id="BAO80301.1"/>
    </source>
</evidence>
<dbReference type="AlphaFoldDB" id="A0A060NFP9"/>
<evidence type="ECO:0000256" key="1">
    <source>
        <dbReference type="ARBA" id="ARBA00004442"/>
    </source>
</evidence>
<name>A0A060NFP9_9BURK</name>
<dbReference type="HOGENOM" id="CLU_1060545_0_0_4"/>
<dbReference type="Pfam" id="PF01389">
    <property type="entry name" value="OmpA_membrane"/>
    <property type="match status" value="1"/>
</dbReference>
<sequence>MAAATLASPLAFAQATGWYGGASVGGSAATIAEDRITRGLLGQGLVTNGFSERDRDVGFKLFGGYQINRNFGVELGWFDMGEMGYTATTTPPGSLQGDVTVRGLNLDLVGTLPLTERLSLLGRLGVAHVHTRGRFAATGAVTNPYGATRTSERDTGLKLGVGLAWKLTDAWDLRGEFERLRIRDTVGNRGHVDMLSVGVVYRFGGGPAPGAAAPVAAAPAWVAPAPPAPPAPPRRPRRPRHRHRHRHRHRPRPRRHRRRQPR</sequence>
<dbReference type="EMBL" id="AP014568">
    <property type="protein sequence ID" value="BAO80301.1"/>
    <property type="molecule type" value="Genomic_DNA"/>
</dbReference>
<keyword evidence="5" id="KW-1185">Reference proteome</keyword>
<dbReference type="STRING" id="1458425.SRAA_0447"/>
<feature type="compositionally biased region" description="Pro residues" evidence="2">
    <location>
        <begin position="224"/>
        <end position="233"/>
    </location>
</feature>
<proteinExistence type="predicted"/>
<evidence type="ECO:0000256" key="2">
    <source>
        <dbReference type="SAM" id="MobiDB-lite"/>
    </source>
</evidence>
<dbReference type="Proteomes" id="UP000067461">
    <property type="component" value="Chromosome"/>
</dbReference>
<dbReference type="SUPFAM" id="SSF56925">
    <property type="entry name" value="OMPA-like"/>
    <property type="match status" value="1"/>
</dbReference>
<dbReference type="KEGG" id="cbaa:SRAA_0447"/>
<feature type="region of interest" description="Disordered" evidence="2">
    <location>
        <begin position="221"/>
        <end position="262"/>
    </location>
</feature>
<dbReference type="GO" id="GO:0009279">
    <property type="term" value="C:cell outer membrane"/>
    <property type="evidence" value="ECO:0007669"/>
    <property type="project" value="UniProtKB-SubCell"/>
</dbReference>
<accession>A0A060NFP9</accession>
<dbReference type="InterPro" id="IPR011250">
    <property type="entry name" value="OMP/PagP_B-barrel"/>
</dbReference>
<organism evidence="4 5">
    <name type="scientific">Serpentinimonas raichei</name>
    <dbReference type="NCBI Taxonomy" id="1458425"/>
    <lineage>
        <taxon>Bacteria</taxon>
        <taxon>Pseudomonadati</taxon>
        <taxon>Pseudomonadota</taxon>
        <taxon>Betaproteobacteria</taxon>
        <taxon>Burkholderiales</taxon>
        <taxon>Comamonadaceae</taxon>
        <taxon>Serpentinimonas</taxon>
    </lineage>
</organism>
<feature type="domain" description="Outer membrane protein OmpA-like transmembrane" evidence="3">
    <location>
        <begin position="14"/>
        <end position="206"/>
    </location>
</feature>
<dbReference type="Gene3D" id="2.40.160.20">
    <property type="match status" value="1"/>
</dbReference>
<comment type="subcellular location">
    <subcellularLocation>
        <location evidence="1">Cell outer membrane</location>
    </subcellularLocation>
</comment>
<evidence type="ECO:0000259" key="3">
    <source>
        <dbReference type="Pfam" id="PF01389"/>
    </source>
</evidence>
<feature type="compositionally biased region" description="Basic residues" evidence="2">
    <location>
        <begin position="234"/>
        <end position="262"/>
    </location>
</feature>